<evidence type="ECO:0000313" key="3">
    <source>
        <dbReference type="EMBL" id="NJQ06404.1"/>
    </source>
</evidence>
<accession>A0A7X6HZM6</accession>
<dbReference type="InterPro" id="IPR036291">
    <property type="entry name" value="NAD(P)-bd_dom_sf"/>
</dbReference>
<feature type="domain" description="NAD-dependent epimerase/dehydratase" evidence="2">
    <location>
        <begin position="12"/>
        <end position="251"/>
    </location>
</feature>
<evidence type="ECO:0000256" key="1">
    <source>
        <dbReference type="SAM" id="MobiDB-lite"/>
    </source>
</evidence>
<dbReference type="PANTHER" id="PTHR48079:SF6">
    <property type="entry name" value="NAD(P)-BINDING DOMAIN-CONTAINING PROTEIN-RELATED"/>
    <property type="match status" value="1"/>
</dbReference>
<keyword evidence="4" id="KW-1185">Reference proteome</keyword>
<sequence length="369" mass="39518">MTQQQARPGLRVVVVGATGNIGSAVVEALGRDDRIGSVLGIARRPTSWRPAGTDWETADIGAHGSVPDLVDAFRGADVVIHTAWLIQPSRDTAVTWATNVLGTARVLRAVALAEVPALLYASSVAAYSPRRPGERPAPADENHPTHGWPTVAYSREKAYVERLLDVFELRNPGTRVVRMRPGFVFRRAAAMEQRRLFAGPLVPHRLVRSALVPAVPLVPGVVLQTVHARDVADGFLRAALRQEARGAYNLAAEPPLTTADFAALFDAPAPRVPYRAVRAAQALAYRARAVPSPPQLLDALRRLPVMSTERARSELGWRPTVGAADAVAEMLAGLRDAAGGPTAPLRERVPGGRAREVATGVGRRDDLPG</sequence>
<dbReference type="EMBL" id="JAAVJD010000082">
    <property type="protein sequence ID" value="NJQ06404.1"/>
    <property type="molecule type" value="Genomic_DNA"/>
</dbReference>
<comment type="caution">
    <text evidence="3">The sequence shown here is derived from an EMBL/GenBank/DDBJ whole genome shotgun (WGS) entry which is preliminary data.</text>
</comment>
<dbReference type="InterPro" id="IPR051783">
    <property type="entry name" value="NAD(P)-dependent_oxidoreduct"/>
</dbReference>
<gene>
    <name evidence="3" type="ORF">HCN56_12620</name>
</gene>
<feature type="compositionally biased region" description="Basic and acidic residues" evidence="1">
    <location>
        <begin position="131"/>
        <end position="144"/>
    </location>
</feature>
<dbReference type="InterPro" id="IPR001509">
    <property type="entry name" value="Epimerase_deHydtase"/>
</dbReference>
<dbReference type="GO" id="GO:0005737">
    <property type="term" value="C:cytoplasm"/>
    <property type="evidence" value="ECO:0007669"/>
    <property type="project" value="TreeGrafter"/>
</dbReference>
<dbReference type="Pfam" id="PF01370">
    <property type="entry name" value="Epimerase"/>
    <property type="match status" value="1"/>
</dbReference>
<evidence type="ECO:0000259" key="2">
    <source>
        <dbReference type="Pfam" id="PF01370"/>
    </source>
</evidence>
<dbReference type="GO" id="GO:0004029">
    <property type="term" value="F:aldehyde dehydrogenase (NAD+) activity"/>
    <property type="evidence" value="ECO:0007669"/>
    <property type="project" value="TreeGrafter"/>
</dbReference>
<evidence type="ECO:0000313" key="4">
    <source>
        <dbReference type="Proteomes" id="UP000578686"/>
    </source>
</evidence>
<feature type="region of interest" description="Disordered" evidence="1">
    <location>
        <begin position="128"/>
        <end position="148"/>
    </location>
</feature>
<dbReference type="AlphaFoldDB" id="A0A7X6HZM6"/>
<dbReference type="PANTHER" id="PTHR48079">
    <property type="entry name" value="PROTEIN YEEZ"/>
    <property type="match status" value="1"/>
</dbReference>
<proteinExistence type="predicted"/>
<feature type="region of interest" description="Disordered" evidence="1">
    <location>
        <begin position="350"/>
        <end position="369"/>
    </location>
</feature>
<dbReference type="Proteomes" id="UP000578686">
    <property type="component" value="Unassembled WGS sequence"/>
</dbReference>
<dbReference type="RefSeq" id="WP_167970455.1">
    <property type="nucleotide sequence ID" value="NZ_BHZG01000506.1"/>
</dbReference>
<name>A0A7X6HZM6_9ACTN</name>
<dbReference type="SUPFAM" id="SSF51735">
    <property type="entry name" value="NAD(P)-binding Rossmann-fold domains"/>
    <property type="match status" value="1"/>
</dbReference>
<reference evidence="3 4" key="1">
    <citation type="submission" date="2020-03" db="EMBL/GenBank/DDBJ databases">
        <title>Draft genome of Streptomyces sp. ventii, isolated from the Axial Seamount in the Pacific Ocean, and resequencing of the two type strains Streptomyces lonarensis strain NCL 716 and Streptomyces bohaiensis strain 11A07.</title>
        <authorList>
            <person name="Loughran R.M."/>
            <person name="Pfannmuller K.M."/>
            <person name="Wasson B.J."/>
            <person name="Deadmond M.C."/>
            <person name="Paddock B.E."/>
            <person name="Koyack M.J."/>
            <person name="Gallegos D.A."/>
            <person name="Mitchell E.A."/>
            <person name="Ushijima B."/>
            <person name="Saw J.H."/>
            <person name="Mcphail K.L."/>
            <person name="Videau P."/>
        </authorList>
    </citation>
    <scope>NUCLEOTIDE SEQUENCE [LARGE SCALE GENOMIC DNA]</scope>
    <source>
        <strain evidence="3 4">NCL716</strain>
    </source>
</reference>
<dbReference type="Gene3D" id="3.40.50.720">
    <property type="entry name" value="NAD(P)-binding Rossmann-like Domain"/>
    <property type="match status" value="1"/>
</dbReference>
<organism evidence="3 4">
    <name type="scientific">Streptomyces lonarensis</name>
    <dbReference type="NCBI Taxonomy" id="700599"/>
    <lineage>
        <taxon>Bacteria</taxon>
        <taxon>Bacillati</taxon>
        <taxon>Actinomycetota</taxon>
        <taxon>Actinomycetes</taxon>
        <taxon>Kitasatosporales</taxon>
        <taxon>Streptomycetaceae</taxon>
        <taxon>Streptomyces</taxon>
    </lineage>
</organism>
<protein>
    <submittedName>
        <fullName evidence="3">NAD-dependent epimerase/dehydratase family protein</fullName>
    </submittedName>
</protein>